<keyword evidence="2" id="KW-1185">Reference proteome</keyword>
<sequence>MGNLCCISWSNTYDEIETTQTLTLERVLTVFLLCFEAAIDSLPFYPPVPSTTRLVSSSSIPSLPSFVTVWEFTRDHSVAPQRSPRSLEAFPAWYRAVHRSLSRQNLCDHFCLLMDDAVRSKLEELHLGTSRCVRFPPRPLALYAEIKPDQPSPTSHLEKLDEIPPPWHSVLEITTSEGEKLIFDGTPEQFGWNHTGWTMDKSEIEENYVDGQEEMIEFGEERKRMVEQYSLIEGLRPWGKIYDRMEELLEELDWDSFYGLEDKILWERIRMQAYHKFENVGPLRSEETN</sequence>
<evidence type="ECO:0000313" key="2">
    <source>
        <dbReference type="Proteomes" id="UP001153331"/>
    </source>
</evidence>
<accession>A0ACC2IH77</accession>
<dbReference type="EMBL" id="JAPHNI010000192">
    <property type="protein sequence ID" value="KAJ8114459.1"/>
    <property type="molecule type" value="Genomic_DNA"/>
</dbReference>
<proteinExistence type="predicted"/>
<comment type="caution">
    <text evidence="1">The sequence shown here is derived from an EMBL/GenBank/DDBJ whole genome shotgun (WGS) entry which is preliminary data.</text>
</comment>
<name>A0ACC2IH77_9PLEO</name>
<protein>
    <submittedName>
        <fullName evidence="1">Uncharacterized protein</fullName>
    </submittedName>
</protein>
<dbReference type="Proteomes" id="UP001153331">
    <property type="component" value="Unassembled WGS sequence"/>
</dbReference>
<gene>
    <name evidence="1" type="ORF">OPT61_g3661</name>
</gene>
<evidence type="ECO:0000313" key="1">
    <source>
        <dbReference type="EMBL" id="KAJ8114459.1"/>
    </source>
</evidence>
<reference evidence="1" key="1">
    <citation type="submission" date="2022-11" db="EMBL/GenBank/DDBJ databases">
        <title>Genome Sequence of Boeremia exigua.</title>
        <authorList>
            <person name="Buettner E."/>
        </authorList>
    </citation>
    <scope>NUCLEOTIDE SEQUENCE</scope>
    <source>
        <strain evidence="1">CU02</strain>
    </source>
</reference>
<organism evidence="1 2">
    <name type="scientific">Boeremia exigua</name>
    <dbReference type="NCBI Taxonomy" id="749465"/>
    <lineage>
        <taxon>Eukaryota</taxon>
        <taxon>Fungi</taxon>
        <taxon>Dikarya</taxon>
        <taxon>Ascomycota</taxon>
        <taxon>Pezizomycotina</taxon>
        <taxon>Dothideomycetes</taxon>
        <taxon>Pleosporomycetidae</taxon>
        <taxon>Pleosporales</taxon>
        <taxon>Pleosporineae</taxon>
        <taxon>Didymellaceae</taxon>
        <taxon>Boeremia</taxon>
    </lineage>
</organism>